<name>A0AAV3WVX4_9LACT</name>
<dbReference type="Gene3D" id="1.25.40.10">
    <property type="entry name" value="Tetratricopeptide repeat domain"/>
    <property type="match status" value="1"/>
</dbReference>
<gene>
    <name evidence="1" type="ORF">M132T_13070</name>
</gene>
<dbReference type="GeneID" id="96911095"/>
<protein>
    <recommendedName>
        <fullName evidence="3">Tetratricopeptide repeat protein</fullName>
    </recommendedName>
</protein>
<dbReference type="EMBL" id="BKBI01000008">
    <property type="protein sequence ID" value="GEQ35799.1"/>
    <property type="molecule type" value="Genomic_DNA"/>
</dbReference>
<dbReference type="RefSeq" id="WP_091760581.1">
    <property type="nucleotide sequence ID" value="NZ_BJVX01000006.1"/>
</dbReference>
<dbReference type="SUPFAM" id="SSF48452">
    <property type="entry name" value="TPR-like"/>
    <property type="match status" value="1"/>
</dbReference>
<evidence type="ECO:0000313" key="2">
    <source>
        <dbReference type="Proteomes" id="UP000887127"/>
    </source>
</evidence>
<dbReference type="InterPro" id="IPR011990">
    <property type="entry name" value="TPR-like_helical_dom_sf"/>
</dbReference>
<organism evidence="1 2">
    <name type="scientific">Marinilactibacillus psychrotolerans</name>
    <dbReference type="NCBI Taxonomy" id="191770"/>
    <lineage>
        <taxon>Bacteria</taxon>
        <taxon>Bacillati</taxon>
        <taxon>Bacillota</taxon>
        <taxon>Bacilli</taxon>
        <taxon>Lactobacillales</taxon>
        <taxon>Carnobacteriaceae</taxon>
        <taxon>Marinilactibacillus</taxon>
    </lineage>
</organism>
<comment type="caution">
    <text evidence="1">The sequence shown here is derived from an EMBL/GenBank/DDBJ whole genome shotgun (WGS) entry which is preliminary data.</text>
</comment>
<accession>A0AAV3WVX4</accession>
<proteinExistence type="predicted"/>
<evidence type="ECO:0000313" key="1">
    <source>
        <dbReference type="EMBL" id="GEQ35799.1"/>
    </source>
</evidence>
<dbReference type="Proteomes" id="UP000887127">
    <property type="component" value="Unassembled WGS sequence"/>
</dbReference>
<sequence length="110" mass="12924">MEKLISIKDRLLLDDLSREVKESIDMHQFGKAEELIRQALKDFPHAPHPHNLYGILLEKKGHKHGAMSHYRAGNALEPTFKPVRYNLYRYGEFNAKKRPAYFEDDCKELD</sequence>
<evidence type="ECO:0008006" key="3">
    <source>
        <dbReference type="Google" id="ProtNLM"/>
    </source>
</evidence>
<reference evidence="1" key="1">
    <citation type="submission" date="2019-08" db="EMBL/GenBank/DDBJ databases">
        <title>Marinilactibacillus psychrotolerans M13-2T whole genome sequencing project.</title>
        <authorList>
            <person name="Ishikawa M."/>
            <person name="Suzuki T."/>
            <person name="Matsutani M."/>
        </authorList>
    </citation>
    <scope>NUCLEOTIDE SEQUENCE</scope>
    <source>
        <strain evidence="1">M13-2T</strain>
    </source>
</reference>
<dbReference type="AlphaFoldDB" id="A0AAV3WVX4"/>